<evidence type="ECO:0000259" key="2">
    <source>
        <dbReference type="Pfam" id="PF25597"/>
    </source>
</evidence>
<dbReference type="Proteomes" id="UP001151760">
    <property type="component" value="Unassembled WGS sequence"/>
</dbReference>
<protein>
    <submittedName>
        <fullName evidence="3">Copia protein</fullName>
    </submittedName>
</protein>
<feature type="domain" description="Retroviral polymerase SH3-like" evidence="2">
    <location>
        <begin position="113"/>
        <end position="146"/>
    </location>
</feature>
<dbReference type="InterPro" id="IPR013103">
    <property type="entry name" value="RVT_2"/>
</dbReference>
<evidence type="ECO:0000259" key="1">
    <source>
        <dbReference type="Pfam" id="PF07727"/>
    </source>
</evidence>
<feature type="domain" description="Reverse transcriptase Ty1/copia-type" evidence="1">
    <location>
        <begin position="245"/>
        <end position="296"/>
    </location>
</feature>
<evidence type="ECO:0000313" key="4">
    <source>
        <dbReference type="Proteomes" id="UP001151760"/>
    </source>
</evidence>
<accession>A0ABQ5FLB2</accession>
<dbReference type="EMBL" id="BQNB010017466">
    <property type="protein sequence ID" value="GJT63507.1"/>
    <property type="molecule type" value="Genomic_DNA"/>
</dbReference>
<sequence length="448" mass="51185">MEDETRFKYVVDSPHVLIKPLLPQSNFLFELLTVSSGKYLENGVVERRNRTLVEDVCTMLIFSKSPEFLWTEVIATACFTQNRSIVHTRYNKTPYELIKGRIPNVQYFYVFGSLCYPTNDHDDLGKMTPKADIGIFIGYSETSRGFLSDNSAANTLDNTDTPSSSSIVVEENEAPQIITSLEEQVVNEPTTPVSNENVDESIQEDVVAFDRNNFYNPFHTHVFEEAESSSTFQNPSNMHETPINIIVVKWLWKNKTDAKNTVIRNKSRLVAKGYGQEEGIDFEKYFAPIERLEAVHQSPREIFISQSQYTLEILKKHEIKKCDSISTPMATARIDADLQGTPTDQTKYRSVIGGLMYLTASRPDIAFATFVCARYQTHPIEKHLKEVKRIFRYLRQTINMGMWYSKNFGFELIAYSDADHAGCHDDCKSTSGGIQFLRDKLVSWSSKK</sequence>
<keyword evidence="4" id="KW-1185">Reference proteome</keyword>
<reference evidence="3" key="2">
    <citation type="submission" date="2022-01" db="EMBL/GenBank/DDBJ databases">
        <authorList>
            <person name="Yamashiro T."/>
            <person name="Shiraishi A."/>
            <person name="Satake H."/>
            <person name="Nakayama K."/>
        </authorList>
    </citation>
    <scope>NUCLEOTIDE SEQUENCE</scope>
</reference>
<dbReference type="Pfam" id="PF25597">
    <property type="entry name" value="SH3_retrovirus"/>
    <property type="match status" value="1"/>
</dbReference>
<dbReference type="Pfam" id="PF07727">
    <property type="entry name" value="RVT_2"/>
    <property type="match status" value="1"/>
</dbReference>
<proteinExistence type="predicted"/>
<reference evidence="3" key="1">
    <citation type="journal article" date="2022" name="Int. J. Mol. Sci.">
        <title>Draft Genome of Tanacetum Coccineum: Genomic Comparison of Closely Related Tanacetum-Family Plants.</title>
        <authorList>
            <person name="Yamashiro T."/>
            <person name="Shiraishi A."/>
            <person name="Nakayama K."/>
            <person name="Satake H."/>
        </authorList>
    </citation>
    <scope>NUCLEOTIDE SEQUENCE</scope>
</reference>
<dbReference type="PANTHER" id="PTHR11439:SF509">
    <property type="entry name" value="RNA-DIRECTED DNA POLYMERASE"/>
    <property type="match status" value="1"/>
</dbReference>
<dbReference type="InterPro" id="IPR012337">
    <property type="entry name" value="RNaseH-like_sf"/>
</dbReference>
<gene>
    <name evidence="3" type="ORF">Tco_1007040</name>
</gene>
<name>A0ABQ5FLB2_9ASTR</name>
<dbReference type="SUPFAM" id="SSF53098">
    <property type="entry name" value="Ribonuclease H-like"/>
    <property type="match status" value="1"/>
</dbReference>
<dbReference type="InterPro" id="IPR036397">
    <property type="entry name" value="RNaseH_sf"/>
</dbReference>
<dbReference type="InterPro" id="IPR057670">
    <property type="entry name" value="SH3_retrovirus"/>
</dbReference>
<organism evidence="3 4">
    <name type="scientific">Tanacetum coccineum</name>
    <dbReference type="NCBI Taxonomy" id="301880"/>
    <lineage>
        <taxon>Eukaryota</taxon>
        <taxon>Viridiplantae</taxon>
        <taxon>Streptophyta</taxon>
        <taxon>Embryophyta</taxon>
        <taxon>Tracheophyta</taxon>
        <taxon>Spermatophyta</taxon>
        <taxon>Magnoliopsida</taxon>
        <taxon>eudicotyledons</taxon>
        <taxon>Gunneridae</taxon>
        <taxon>Pentapetalae</taxon>
        <taxon>asterids</taxon>
        <taxon>campanulids</taxon>
        <taxon>Asterales</taxon>
        <taxon>Asteraceae</taxon>
        <taxon>Asteroideae</taxon>
        <taxon>Anthemideae</taxon>
        <taxon>Anthemidinae</taxon>
        <taxon>Tanacetum</taxon>
    </lineage>
</organism>
<evidence type="ECO:0000313" key="3">
    <source>
        <dbReference type="EMBL" id="GJT63507.1"/>
    </source>
</evidence>
<dbReference type="Gene3D" id="3.30.420.10">
    <property type="entry name" value="Ribonuclease H-like superfamily/Ribonuclease H"/>
    <property type="match status" value="1"/>
</dbReference>
<dbReference type="PANTHER" id="PTHR11439">
    <property type="entry name" value="GAG-POL-RELATED RETROTRANSPOSON"/>
    <property type="match status" value="1"/>
</dbReference>
<comment type="caution">
    <text evidence="3">The sequence shown here is derived from an EMBL/GenBank/DDBJ whole genome shotgun (WGS) entry which is preliminary data.</text>
</comment>